<dbReference type="RefSeq" id="WP_349659967.1">
    <property type="nucleotide sequence ID" value="NZ_JBEGDG010000007.1"/>
</dbReference>
<gene>
    <name evidence="1" type="ORF">ABNX05_12005</name>
</gene>
<dbReference type="Proteomes" id="UP001478862">
    <property type="component" value="Unassembled WGS sequence"/>
</dbReference>
<comment type="caution">
    <text evidence="1">The sequence shown here is derived from an EMBL/GenBank/DDBJ whole genome shotgun (WGS) entry which is preliminary data.</text>
</comment>
<reference evidence="1 2" key="1">
    <citation type="submission" date="2024-06" db="EMBL/GenBank/DDBJ databases">
        <title>Lysinibacillus zambalefons sp. nov., a Novel Firmicute Isolated from the Poon Bato Zambales Hyperalkaline Spring.</title>
        <authorList>
            <person name="Aja J.A."/>
            <person name="Lazaro J.E.H."/>
            <person name="Llorin L.D."/>
            <person name="Lim K.R."/>
            <person name="Teodosio J."/>
            <person name="Dalisay D.S."/>
        </authorList>
    </citation>
    <scope>NUCLEOTIDE SEQUENCE [LARGE SCALE GENOMIC DNA]</scope>
    <source>
        <strain evidence="1 2">M3</strain>
    </source>
</reference>
<keyword evidence="2" id="KW-1185">Reference proteome</keyword>
<protein>
    <recommendedName>
        <fullName evidence="3">Chitin-binding type-2 domain-containing protein</fullName>
    </recommendedName>
</protein>
<evidence type="ECO:0000313" key="2">
    <source>
        <dbReference type="Proteomes" id="UP001478862"/>
    </source>
</evidence>
<accession>A0ABV1MTV7</accession>
<dbReference type="EMBL" id="JBEGDG010000007">
    <property type="protein sequence ID" value="MEQ6355344.1"/>
    <property type="molecule type" value="Genomic_DNA"/>
</dbReference>
<evidence type="ECO:0008006" key="3">
    <source>
        <dbReference type="Google" id="ProtNLM"/>
    </source>
</evidence>
<organism evidence="1 2">
    <name type="scientific">Lysinibacillus zambalensis</name>
    <dbReference type="NCBI Taxonomy" id="3160866"/>
    <lineage>
        <taxon>Bacteria</taxon>
        <taxon>Bacillati</taxon>
        <taxon>Bacillota</taxon>
        <taxon>Bacilli</taxon>
        <taxon>Bacillales</taxon>
        <taxon>Bacillaceae</taxon>
        <taxon>Lysinibacillus</taxon>
    </lineage>
</organism>
<sequence length="167" mass="19788">MTWQYGSFPDDIGPCQQEGSRTCVGDMYFVCRDGRWRPTYEYCQSDNTPTWPQYRYGPQLSPQYRSIEDMGPCQQEGSTACIGDIRYYCRNGRWKPTYEYCQSDNTPTWPQYRYGPQPSPQYRSIEDMGPCQQEGSAACIGDMRYYCRNGRWRPTYQYCQSDMYPYD</sequence>
<name>A0ABV1MTV7_9BACI</name>
<evidence type="ECO:0000313" key="1">
    <source>
        <dbReference type="EMBL" id="MEQ6355344.1"/>
    </source>
</evidence>
<proteinExistence type="predicted"/>